<dbReference type="EMBL" id="LFJN01000001">
    <property type="protein sequence ID" value="KPI45978.1"/>
    <property type="molecule type" value="Genomic_DNA"/>
</dbReference>
<dbReference type="GeneID" id="28737509"/>
<evidence type="ECO:0000313" key="4">
    <source>
        <dbReference type="Proteomes" id="UP000038010"/>
    </source>
</evidence>
<sequence length="487" mass="54105">MLLLKVFVALAGFVALALADCCDWEGCTPDVNHEYGGGECPPRRSMVGDYCDYKDSQLPEEARTAHPCKSFCQIRTSFTYSGEYPLGGTFGAGWRQYGSSQWMRFGLDWTEPIALPDLPFGVLARDVSGGLSHASRGLAKVDHMDIELDDGQYGYFTFLPMNKEVCGTYSHAKPFPNCDRDRMNKGNNCVVERSNYGDRSGFWWFAQDVGEPFVRGHTVFVYTNMGGERLPREQQSPRYQYAMDTGAALNDNDYSGWIKVWQNPNINQQFEGGSYGPDDKGLTCFGTQSEPNKRIRDADVIHCSYAMGALLKDPSKPLPIKRNGEILSFDWYRGCQIQVEYLQDWHDSCVVSQAEVAAAAGLINFNCLKEMWAHGHTRFGVKGRHTLKTVEPCQANVVVSGGPGNGGQINCGSNCKLAADLESTSLSALDRNLLLNFAANNSSSGVEFGDPYDPEWPEQPFNETHPGYRGELPSQQARLQQALQGRF</sequence>
<feature type="region of interest" description="Disordered" evidence="1">
    <location>
        <begin position="446"/>
        <end position="468"/>
    </location>
</feature>
<reference evidence="3 4" key="1">
    <citation type="submission" date="2015-06" db="EMBL/GenBank/DDBJ databases">
        <title>Draft genome of the ant-associated black yeast Phialophora attae CBS 131958.</title>
        <authorList>
            <person name="Moreno L.F."/>
            <person name="Stielow B.J."/>
            <person name="de Hoog S."/>
            <person name="Vicente V.A."/>
            <person name="Weiss V.A."/>
            <person name="de Vries M."/>
            <person name="Cruz L.M."/>
            <person name="Souza E.M."/>
        </authorList>
    </citation>
    <scope>NUCLEOTIDE SEQUENCE [LARGE SCALE GENOMIC DNA]</scope>
    <source>
        <strain evidence="3 4">CBS 131958</strain>
    </source>
</reference>
<dbReference type="OrthoDB" id="1896086at2759"/>
<keyword evidence="2" id="KW-0732">Signal</keyword>
<feature type="signal peptide" evidence="2">
    <location>
        <begin position="1"/>
        <end position="19"/>
    </location>
</feature>
<proteinExistence type="predicted"/>
<dbReference type="Proteomes" id="UP000038010">
    <property type="component" value="Unassembled WGS sequence"/>
</dbReference>
<protein>
    <submittedName>
        <fullName evidence="3">Uncharacterized protein</fullName>
    </submittedName>
</protein>
<dbReference type="AlphaFoldDB" id="A0A0N0NS89"/>
<organism evidence="3 4">
    <name type="scientific">Cyphellophora attinorum</name>
    <dbReference type="NCBI Taxonomy" id="1664694"/>
    <lineage>
        <taxon>Eukaryota</taxon>
        <taxon>Fungi</taxon>
        <taxon>Dikarya</taxon>
        <taxon>Ascomycota</taxon>
        <taxon>Pezizomycotina</taxon>
        <taxon>Eurotiomycetes</taxon>
        <taxon>Chaetothyriomycetidae</taxon>
        <taxon>Chaetothyriales</taxon>
        <taxon>Cyphellophoraceae</taxon>
        <taxon>Cyphellophora</taxon>
    </lineage>
</organism>
<evidence type="ECO:0000313" key="3">
    <source>
        <dbReference type="EMBL" id="KPI45978.1"/>
    </source>
</evidence>
<dbReference type="RefSeq" id="XP_018005941.1">
    <property type="nucleotide sequence ID" value="XM_018145640.1"/>
</dbReference>
<accession>A0A0N0NS89</accession>
<name>A0A0N0NS89_9EURO</name>
<feature type="chain" id="PRO_5005857011" evidence="2">
    <location>
        <begin position="20"/>
        <end position="487"/>
    </location>
</feature>
<evidence type="ECO:0000256" key="1">
    <source>
        <dbReference type="SAM" id="MobiDB-lite"/>
    </source>
</evidence>
<keyword evidence="4" id="KW-1185">Reference proteome</keyword>
<evidence type="ECO:0000256" key="2">
    <source>
        <dbReference type="SAM" id="SignalP"/>
    </source>
</evidence>
<dbReference type="VEuPathDB" id="FungiDB:AB675_542"/>
<comment type="caution">
    <text evidence="3">The sequence shown here is derived from an EMBL/GenBank/DDBJ whole genome shotgun (WGS) entry which is preliminary data.</text>
</comment>
<gene>
    <name evidence="3" type="ORF">AB675_542</name>
</gene>